<accession>A0ABW3GPH4</accession>
<comment type="caution">
    <text evidence="1">The sequence shown here is derived from an EMBL/GenBank/DDBJ whole genome shotgun (WGS) entry which is preliminary data.</text>
</comment>
<dbReference type="Proteomes" id="UP001597049">
    <property type="component" value="Unassembled WGS sequence"/>
</dbReference>
<name>A0ABW3GPH4_9FLAO</name>
<dbReference type="InterPro" id="IPR036249">
    <property type="entry name" value="Thioredoxin-like_sf"/>
</dbReference>
<dbReference type="EMBL" id="JBHTIV010000006">
    <property type="protein sequence ID" value="MFD0932149.1"/>
    <property type="molecule type" value="Genomic_DNA"/>
</dbReference>
<protein>
    <submittedName>
        <fullName evidence="1">Thioredoxin</fullName>
    </submittedName>
</protein>
<dbReference type="SUPFAM" id="SSF52833">
    <property type="entry name" value="Thioredoxin-like"/>
    <property type="match status" value="1"/>
</dbReference>
<dbReference type="RefSeq" id="WP_379657481.1">
    <property type="nucleotide sequence ID" value="NZ_JBHTIV010000006.1"/>
</dbReference>
<evidence type="ECO:0000313" key="1">
    <source>
        <dbReference type="EMBL" id="MFD0932149.1"/>
    </source>
</evidence>
<evidence type="ECO:0000313" key="2">
    <source>
        <dbReference type="Proteomes" id="UP001597049"/>
    </source>
</evidence>
<gene>
    <name evidence="1" type="ORF">ACFQ0R_05980</name>
</gene>
<sequence length="219" mass="25757">MLLFFFSFPVFSQNIEEIDSILFSEMLAIHHEDFQRKSSLNFHLGNHEASEEYFNSLVDNKLKGTFLDNFKVSGINEKINHIYEIEKPFYLMSYSSWCVPSNGELEALELLIDKHSDWMDFVLILWDKKVDAKKFAKQFHPKTKVLYVNELSNTETKTIKMLKHKLGMPISLTICSDKIILNIRKNTQVHPTVDKEIAMQKCYKNISNDIMLLRKHEDF</sequence>
<dbReference type="Gene3D" id="3.40.30.10">
    <property type="entry name" value="Glutaredoxin"/>
    <property type="match status" value="1"/>
</dbReference>
<keyword evidence="2" id="KW-1185">Reference proteome</keyword>
<reference evidence="2" key="1">
    <citation type="journal article" date="2019" name="Int. J. Syst. Evol. Microbiol.">
        <title>The Global Catalogue of Microorganisms (GCM) 10K type strain sequencing project: providing services to taxonomists for standard genome sequencing and annotation.</title>
        <authorList>
            <consortium name="The Broad Institute Genomics Platform"/>
            <consortium name="The Broad Institute Genome Sequencing Center for Infectious Disease"/>
            <person name="Wu L."/>
            <person name="Ma J."/>
        </authorList>
    </citation>
    <scope>NUCLEOTIDE SEQUENCE [LARGE SCALE GENOMIC DNA]</scope>
    <source>
        <strain evidence="2">CCUG 56752</strain>
    </source>
</reference>
<proteinExistence type="predicted"/>
<organism evidence="1 2">
    <name type="scientific">Psychroflexus salinarum</name>
    <dbReference type="NCBI Taxonomy" id="546024"/>
    <lineage>
        <taxon>Bacteria</taxon>
        <taxon>Pseudomonadati</taxon>
        <taxon>Bacteroidota</taxon>
        <taxon>Flavobacteriia</taxon>
        <taxon>Flavobacteriales</taxon>
        <taxon>Flavobacteriaceae</taxon>
        <taxon>Psychroflexus</taxon>
    </lineage>
</organism>